<dbReference type="PANTHER" id="PTHR43651">
    <property type="entry name" value="1,4-ALPHA-GLUCAN-BRANCHING ENZYME"/>
    <property type="match status" value="1"/>
</dbReference>
<dbReference type="PaxDb" id="4097-A0A1S4BI51"/>
<dbReference type="Gene3D" id="2.60.40.10">
    <property type="entry name" value="Immunoglobulins"/>
    <property type="match status" value="1"/>
</dbReference>
<evidence type="ECO:0000313" key="2">
    <source>
        <dbReference type="RefSeq" id="XP_016488548.1"/>
    </source>
</evidence>
<reference evidence="2" key="1">
    <citation type="submission" date="2025-08" db="UniProtKB">
        <authorList>
            <consortium name="RefSeq"/>
        </authorList>
    </citation>
    <scope>IDENTIFICATION</scope>
</reference>
<dbReference type="STRING" id="4097.A0A1S4BI51"/>
<dbReference type="PANTHER" id="PTHR43651:SF3">
    <property type="entry name" value="1,4-ALPHA-GLUCAN-BRANCHING ENZYME"/>
    <property type="match status" value="1"/>
</dbReference>
<sequence>FSEYKKMREAIDKYEGGLEAFSRGYEKKGFTRSATGITYREWAPGAKWAALIGDFNNWNPNADIMTRNEFGVWEIFLPNNADGSPAIPHGPRVKEKYVRPKKPKSLRIYESHIGMSSPVCIHPLAVLEMA</sequence>
<evidence type="ECO:0000259" key="1">
    <source>
        <dbReference type="Pfam" id="PF02922"/>
    </source>
</evidence>
<dbReference type="InterPro" id="IPR004193">
    <property type="entry name" value="Glyco_hydro_13_N"/>
</dbReference>
<dbReference type="SUPFAM" id="SSF81296">
    <property type="entry name" value="E set domains"/>
    <property type="match status" value="1"/>
</dbReference>
<accession>A0A1S4BI51</accession>
<protein>
    <submittedName>
        <fullName evidence="2">1,4-alpha-glucan-branching enzyme 2-2, chloroplastic/amyloplastic-like</fullName>
    </submittedName>
</protein>
<organism evidence="2">
    <name type="scientific">Nicotiana tabacum</name>
    <name type="common">Common tobacco</name>
    <dbReference type="NCBI Taxonomy" id="4097"/>
    <lineage>
        <taxon>Eukaryota</taxon>
        <taxon>Viridiplantae</taxon>
        <taxon>Streptophyta</taxon>
        <taxon>Embryophyta</taxon>
        <taxon>Tracheophyta</taxon>
        <taxon>Spermatophyta</taxon>
        <taxon>Magnoliopsida</taxon>
        <taxon>eudicotyledons</taxon>
        <taxon>Gunneridae</taxon>
        <taxon>Pentapetalae</taxon>
        <taxon>asterids</taxon>
        <taxon>lamiids</taxon>
        <taxon>Solanales</taxon>
        <taxon>Solanaceae</taxon>
        <taxon>Nicotianoideae</taxon>
        <taxon>Nicotianeae</taxon>
        <taxon>Nicotiana</taxon>
    </lineage>
</organism>
<dbReference type="InterPro" id="IPR014756">
    <property type="entry name" value="Ig_E-set"/>
</dbReference>
<gene>
    <name evidence="2" type="primary">LOC107808524</name>
</gene>
<dbReference type="OMA" id="VWAIYIP"/>
<dbReference type="GO" id="GO:0004553">
    <property type="term" value="F:hydrolase activity, hydrolyzing O-glycosyl compounds"/>
    <property type="evidence" value="ECO:0007669"/>
    <property type="project" value="InterPro"/>
</dbReference>
<dbReference type="RefSeq" id="XP_016488548.1">
    <property type="nucleotide sequence ID" value="XM_016633062.1"/>
</dbReference>
<dbReference type="Pfam" id="PF02922">
    <property type="entry name" value="CBM_48"/>
    <property type="match status" value="1"/>
</dbReference>
<feature type="domain" description="Glycoside hydrolase family 13 N-terminal" evidence="1">
    <location>
        <begin position="29"/>
        <end position="100"/>
    </location>
</feature>
<dbReference type="GO" id="GO:0005975">
    <property type="term" value="P:carbohydrate metabolic process"/>
    <property type="evidence" value="ECO:0007669"/>
    <property type="project" value="InterPro"/>
</dbReference>
<dbReference type="Gene3D" id="3.20.20.80">
    <property type="entry name" value="Glycosidases"/>
    <property type="match status" value="1"/>
</dbReference>
<proteinExistence type="predicted"/>
<feature type="non-terminal residue" evidence="2">
    <location>
        <position position="1"/>
    </location>
</feature>
<dbReference type="InterPro" id="IPR013783">
    <property type="entry name" value="Ig-like_fold"/>
</dbReference>
<dbReference type="KEGG" id="nta:107808524"/>
<dbReference type="SMR" id="A0A1S4BI51"/>
<name>A0A1S4BI51_TOBAC</name>
<dbReference type="AlphaFoldDB" id="A0A1S4BI51"/>
<dbReference type="OrthoDB" id="1699627at2759"/>